<organism evidence="4">
    <name type="scientific">Blastobotrys adeninivorans</name>
    <name type="common">Yeast</name>
    <name type="synonym">Arxula adeninivorans</name>
    <dbReference type="NCBI Taxonomy" id="409370"/>
    <lineage>
        <taxon>Eukaryota</taxon>
        <taxon>Fungi</taxon>
        <taxon>Dikarya</taxon>
        <taxon>Ascomycota</taxon>
        <taxon>Saccharomycotina</taxon>
        <taxon>Dipodascomycetes</taxon>
        <taxon>Dipodascales</taxon>
        <taxon>Trichomonascaceae</taxon>
        <taxon>Blastobotrys</taxon>
    </lineage>
</organism>
<accession>A0A060T707</accession>
<name>A0A060T707_BLAAD</name>
<reference evidence="4" key="2">
    <citation type="submission" date="2014-06" db="EMBL/GenBank/DDBJ databases">
        <title>The complete genome of Blastobotrys (Arxula) adeninivorans LS3 - a yeast of biotechnological interest.</title>
        <authorList>
            <person name="Kunze G."/>
            <person name="Gaillardin C."/>
            <person name="Czernicka M."/>
            <person name="Durrens P."/>
            <person name="Martin T."/>
            <person name="Boer E."/>
            <person name="Gabaldon T."/>
            <person name="Cruz J."/>
            <person name="Talla E."/>
            <person name="Marck C."/>
            <person name="Goffeau A."/>
            <person name="Barbe V."/>
            <person name="Baret P."/>
            <person name="Baronian K."/>
            <person name="Beier S."/>
            <person name="Bleykasten C."/>
            <person name="Bode R."/>
            <person name="Casaregola S."/>
            <person name="Despons L."/>
            <person name="Fairhead C."/>
            <person name="Giersberg M."/>
            <person name="Gierski P."/>
            <person name="Hahnel U."/>
            <person name="Hartmann A."/>
            <person name="Jankowska D."/>
            <person name="Jubin C."/>
            <person name="Jung P."/>
            <person name="Lafontaine I."/>
            <person name="Leh-Louis V."/>
            <person name="Lemaire M."/>
            <person name="Marcet-Houben M."/>
            <person name="Mascher M."/>
            <person name="Morel G."/>
            <person name="Richard G.-F."/>
            <person name="Riechen J."/>
            <person name="Sacerdot C."/>
            <person name="Sarkar A."/>
            <person name="Savel G."/>
            <person name="Schacherer J."/>
            <person name="Sherman D."/>
            <person name="Straub M.-L."/>
            <person name="Stein N."/>
            <person name="Thierry A."/>
            <person name="Trautwein-Schult A."/>
            <person name="Westhof E."/>
            <person name="Worch S."/>
            <person name="Dujon B."/>
            <person name="Souciet J.-L."/>
            <person name="Wincker P."/>
            <person name="Scholz U."/>
            <person name="Neuveglise N."/>
        </authorList>
    </citation>
    <scope>NUCLEOTIDE SEQUENCE</scope>
    <source>
        <strain evidence="4">LS3</strain>
    </source>
</reference>
<dbReference type="GO" id="GO:0005739">
    <property type="term" value="C:mitochondrion"/>
    <property type="evidence" value="ECO:0007669"/>
    <property type="project" value="UniProtKB-SubCell"/>
</dbReference>
<evidence type="ECO:0000313" key="4">
    <source>
        <dbReference type="EMBL" id="CDP34981.1"/>
    </source>
</evidence>
<dbReference type="InterPro" id="IPR042184">
    <property type="entry name" value="YqeY/Aim41_N"/>
</dbReference>
<dbReference type="PANTHER" id="PTHR28055">
    <property type="entry name" value="ALTERED INHERITANCE OF MITOCHONDRIA PROTEIN 41, MITOCHONDRIAL"/>
    <property type="match status" value="1"/>
</dbReference>
<reference evidence="4" key="1">
    <citation type="submission" date="2014-02" db="EMBL/GenBank/DDBJ databases">
        <authorList>
            <person name="Genoscope - CEA"/>
        </authorList>
    </citation>
    <scope>NUCLEOTIDE SEQUENCE</scope>
    <source>
        <strain evidence="4">LS3</strain>
    </source>
</reference>
<evidence type="ECO:0000256" key="3">
    <source>
        <dbReference type="RuleBase" id="RU365099"/>
    </source>
</evidence>
<dbReference type="InterPro" id="IPR003789">
    <property type="entry name" value="Asn/Gln_tRNA_amidoTrase-B-like"/>
</dbReference>
<evidence type="ECO:0000256" key="2">
    <source>
        <dbReference type="ARBA" id="ARBA00023128"/>
    </source>
</evidence>
<proteinExistence type="inferred from homology"/>
<dbReference type="InterPro" id="IPR019004">
    <property type="entry name" value="YqeY/Aim41"/>
</dbReference>
<dbReference type="AlphaFoldDB" id="A0A060T707"/>
<keyword evidence="2 3" id="KW-0496">Mitochondrion</keyword>
<dbReference type="GO" id="GO:0016884">
    <property type="term" value="F:carbon-nitrogen ligase activity, with glutamine as amido-N-donor"/>
    <property type="evidence" value="ECO:0007669"/>
    <property type="project" value="UniProtKB-UniRule"/>
</dbReference>
<protein>
    <recommendedName>
        <fullName evidence="3">Altered inheritance of mitochondria protein 41</fullName>
    </recommendedName>
</protein>
<evidence type="ECO:0000256" key="1">
    <source>
        <dbReference type="ARBA" id="ARBA00007538"/>
    </source>
</evidence>
<comment type="subcellular location">
    <subcellularLocation>
        <location evidence="3">Mitochondrion</location>
    </subcellularLocation>
</comment>
<dbReference type="PANTHER" id="PTHR28055:SF1">
    <property type="entry name" value="ALTERED INHERITANCE OF MITOCHONDRIA PROTEIN 41, MITOCHONDRIAL"/>
    <property type="match status" value="1"/>
</dbReference>
<comment type="similarity">
    <text evidence="1 3">Belongs to the AIM41 family.</text>
</comment>
<gene>
    <name evidence="3" type="primary">AIM41</name>
    <name evidence="4" type="ORF">GNLVRS02_ARAD1C24926g</name>
</gene>
<dbReference type="PhylomeDB" id="A0A060T707"/>
<sequence length="202" mass="22315">MFRLATTTIRPLRPSLVRFASTEPPVMKAVRESLKAAMRSGDNSRKTVIRAVMSQIKNANLESTGAVATDIQFYDTVKSMAKKRSKSAEEFAEAGRQDLADKEVEEIKILEELASQVDMATEEEVKAHIQRIAAEKGFDSLSGIQPGKVMKLVPWGSIEAEWKTSRATVVDLVKKLTQAAPGSKRQFSTSRSIGHENPLVRI</sequence>
<dbReference type="Pfam" id="PF09424">
    <property type="entry name" value="YqeY"/>
    <property type="match status" value="1"/>
</dbReference>
<dbReference type="Gene3D" id="1.10.1510.10">
    <property type="entry name" value="Uncharacterised protein YqeY/AIM41 PF09424, N-terminal domain"/>
    <property type="match status" value="1"/>
</dbReference>
<dbReference type="EMBL" id="HG937693">
    <property type="protein sequence ID" value="CDP34981.1"/>
    <property type="molecule type" value="Genomic_DNA"/>
</dbReference>
<dbReference type="SUPFAM" id="SSF89095">
    <property type="entry name" value="GatB/YqeY motif"/>
    <property type="match status" value="1"/>
</dbReference>